<keyword evidence="2" id="KW-0315">Glutamine amidotransferase</keyword>
<sequence>MYGNKINVVKVMGLVNEGFRGLAENGSVYSKLSGKVGVGHNRYSTAGSKDLTGAGPVTISSLTGEMALSHNGEIVNQNELRDDLKRKGITFQSHLDTEVLLMVLSKEIGDHGVKNGFKNTLGILKGSYSCALVINDKLYAFRDPLGIRPLIFGKVGNNYIVSIRIGSY</sequence>
<dbReference type="PROSITE" id="PS51278">
    <property type="entry name" value="GATASE_TYPE_2"/>
    <property type="match status" value="1"/>
</dbReference>
<gene>
    <name evidence="4" type="ORF">B1B_18294</name>
</gene>
<feature type="domain" description="Glutamine amidotransferase type-2" evidence="3">
    <location>
        <begin position="1"/>
        <end position="168"/>
    </location>
</feature>
<evidence type="ECO:0000256" key="1">
    <source>
        <dbReference type="ARBA" id="ARBA00022679"/>
    </source>
</evidence>
<reference evidence="4" key="2">
    <citation type="journal article" date="2014" name="ISME J.">
        <title>Microbial stratification in low pH oxic and suboxic macroscopic growths along an acid mine drainage.</title>
        <authorList>
            <person name="Mendez-Garcia C."/>
            <person name="Mesa V."/>
            <person name="Sprenger R.R."/>
            <person name="Richter M."/>
            <person name="Diez M.S."/>
            <person name="Solano J."/>
            <person name="Bargiela R."/>
            <person name="Golyshina O.V."/>
            <person name="Manteca A."/>
            <person name="Ramos J.L."/>
            <person name="Gallego J.R."/>
            <person name="Llorente I."/>
            <person name="Martins Dos Santos V.A."/>
            <person name="Jensen O.N."/>
            <person name="Pelaez A.I."/>
            <person name="Sanchez J."/>
            <person name="Ferrer M."/>
        </authorList>
    </citation>
    <scope>NUCLEOTIDE SEQUENCE</scope>
</reference>
<accession>T0Y7F0</accession>
<dbReference type="InterPro" id="IPR017932">
    <property type="entry name" value="GATase_2_dom"/>
</dbReference>
<evidence type="ECO:0000313" key="4">
    <source>
        <dbReference type="EMBL" id="EQD31036.1"/>
    </source>
</evidence>
<evidence type="ECO:0000256" key="2">
    <source>
        <dbReference type="ARBA" id="ARBA00022962"/>
    </source>
</evidence>
<name>T0Y7F0_9ZZZZ</name>
<proteinExistence type="predicted"/>
<dbReference type="Gene3D" id="3.60.20.10">
    <property type="entry name" value="Glutamine Phosphoribosylpyrophosphate, subunit 1, domain 1"/>
    <property type="match status" value="1"/>
</dbReference>
<reference evidence="4" key="1">
    <citation type="submission" date="2013-08" db="EMBL/GenBank/DDBJ databases">
        <authorList>
            <person name="Mendez C."/>
            <person name="Richter M."/>
            <person name="Ferrer M."/>
            <person name="Sanchez J."/>
        </authorList>
    </citation>
    <scope>NUCLEOTIDE SEQUENCE</scope>
</reference>
<comment type="caution">
    <text evidence="4">The sequence shown here is derived from an EMBL/GenBank/DDBJ whole genome shotgun (WGS) entry which is preliminary data.</text>
</comment>
<dbReference type="InterPro" id="IPR029055">
    <property type="entry name" value="Ntn_hydrolases_N"/>
</dbReference>
<dbReference type="PANTHER" id="PTHR11907">
    <property type="entry name" value="AMIDOPHOSPHORIBOSYLTRANSFERASE"/>
    <property type="match status" value="1"/>
</dbReference>
<keyword evidence="1 4" id="KW-0808">Transferase</keyword>
<dbReference type="Pfam" id="PF13537">
    <property type="entry name" value="GATase_7"/>
    <property type="match status" value="1"/>
</dbReference>
<protein>
    <submittedName>
        <fullName evidence="4">Amidophosphoribosyltransferase</fullName>
    </submittedName>
</protein>
<keyword evidence="4" id="KW-0328">Glycosyltransferase</keyword>
<organism evidence="4">
    <name type="scientific">mine drainage metagenome</name>
    <dbReference type="NCBI Taxonomy" id="410659"/>
    <lineage>
        <taxon>unclassified sequences</taxon>
        <taxon>metagenomes</taxon>
        <taxon>ecological metagenomes</taxon>
    </lineage>
</organism>
<dbReference type="AlphaFoldDB" id="T0Y7F0"/>
<dbReference type="EMBL" id="AUZY01012245">
    <property type="protein sequence ID" value="EQD31036.1"/>
    <property type="molecule type" value="Genomic_DNA"/>
</dbReference>
<dbReference type="GO" id="GO:0016757">
    <property type="term" value="F:glycosyltransferase activity"/>
    <property type="evidence" value="ECO:0007669"/>
    <property type="project" value="UniProtKB-KW"/>
</dbReference>
<evidence type="ECO:0000259" key="3">
    <source>
        <dbReference type="PROSITE" id="PS51278"/>
    </source>
</evidence>
<dbReference type="SUPFAM" id="SSF56235">
    <property type="entry name" value="N-terminal nucleophile aminohydrolases (Ntn hydrolases)"/>
    <property type="match status" value="1"/>
</dbReference>